<evidence type="ECO:0000256" key="1">
    <source>
        <dbReference type="ARBA" id="ARBA00009013"/>
    </source>
</evidence>
<dbReference type="NCBIfam" id="TIGR00377">
    <property type="entry name" value="ant_ant_sig"/>
    <property type="match status" value="1"/>
</dbReference>
<dbReference type="InterPro" id="IPR036513">
    <property type="entry name" value="STAS_dom_sf"/>
</dbReference>
<dbReference type="CDD" id="cd07043">
    <property type="entry name" value="STAS_anti-anti-sigma_factors"/>
    <property type="match status" value="1"/>
</dbReference>
<dbReference type="AlphaFoldDB" id="A0A143BTZ6"/>
<proteinExistence type="inferred from homology"/>
<dbReference type="PANTHER" id="PTHR33495:SF2">
    <property type="entry name" value="ANTI-SIGMA FACTOR ANTAGONIST TM_1081-RELATED"/>
    <property type="match status" value="1"/>
</dbReference>
<dbReference type="PROSITE" id="PS50801">
    <property type="entry name" value="STAS"/>
    <property type="match status" value="1"/>
</dbReference>
<sequence length="132" mass="14030">MQRTPHPTERTVGGTTVVTVRGEIDLLTAPGLAARLDVLTAGPCPDLVLDLSQVSFMDCTGLGVLCRARNRVMARHGRLRLATDSTLIRLILRHAGLAGVFELLRSLPDDVADTPATEADAVTAARPVPGLR</sequence>
<evidence type="ECO:0000259" key="3">
    <source>
        <dbReference type="PROSITE" id="PS50801"/>
    </source>
</evidence>
<gene>
    <name evidence="4" type="ORF">A4E84_03240</name>
</gene>
<dbReference type="Gene3D" id="3.30.750.24">
    <property type="entry name" value="STAS domain"/>
    <property type="match status" value="1"/>
</dbReference>
<dbReference type="InterPro" id="IPR003658">
    <property type="entry name" value="Anti-sigma_ant"/>
</dbReference>
<dbReference type="SUPFAM" id="SSF52091">
    <property type="entry name" value="SpoIIaa-like"/>
    <property type="match status" value="1"/>
</dbReference>
<name>A0A143BTZ6_9ACTN</name>
<protein>
    <recommendedName>
        <fullName evidence="2">Anti-sigma factor antagonist</fullName>
    </recommendedName>
</protein>
<dbReference type="InterPro" id="IPR002645">
    <property type="entry name" value="STAS_dom"/>
</dbReference>
<reference evidence="5" key="1">
    <citation type="submission" date="2016-04" db="EMBL/GenBank/DDBJ databases">
        <authorList>
            <person name="Zhang B."/>
        </authorList>
    </citation>
    <scope>NUCLEOTIDE SEQUENCE [LARGE SCALE GENOMIC DNA]</scope>
    <source>
        <strain evidence="5">S10</strain>
    </source>
</reference>
<evidence type="ECO:0000313" key="5">
    <source>
        <dbReference type="Proteomes" id="UP000076096"/>
    </source>
</evidence>
<dbReference type="EMBL" id="CP015098">
    <property type="protein sequence ID" value="AMW08613.1"/>
    <property type="molecule type" value="Genomic_DNA"/>
</dbReference>
<dbReference type="GO" id="GO:0043856">
    <property type="term" value="F:anti-sigma factor antagonist activity"/>
    <property type="evidence" value="ECO:0007669"/>
    <property type="project" value="InterPro"/>
</dbReference>
<evidence type="ECO:0000313" key="4">
    <source>
        <dbReference type="EMBL" id="AMW08613.1"/>
    </source>
</evidence>
<dbReference type="KEGG" id="stsi:A4E84_03240"/>
<dbReference type="Pfam" id="PF01740">
    <property type="entry name" value="STAS"/>
    <property type="match status" value="1"/>
</dbReference>
<accession>A0A143BTZ6</accession>
<dbReference type="Proteomes" id="UP000076096">
    <property type="component" value="Chromosome"/>
</dbReference>
<dbReference type="STRING" id="1783515.A4E84_03240"/>
<feature type="domain" description="STAS" evidence="3">
    <location>
        <begin position="5"/>
        <end position="114"/>
    </location>
</feature>
<comment type="similarity">
    <text evidence="1 2">Belongs to the anti-sigma-factor antagonist family.</text>
</comment>
<keyword evidence="5" id="KW-1185">Reference proteome</keyword>
<organism evidence="4 5">
    <name type="scientific">Streptomyces qaidamensis</name>
    <dbReference type="NCBI Taxonomy" id="1783515"/>
    <lineage>
        <taxon>Bacteria</taxon>
        <taxon>Bacillati</taxon>
        <taxon>Actinomycetota</taxon>
        <taxon>Actinomycetes</taxon>
        <taxon>Kitasatosporales</taxon>
        <taxon>Streptomycetaceae</taxon>
        <taxon>Streptomyces</taxon>
        <taxon>Streptomyces aurantiacus group</taxon>
    </lineage>
</organism>
<dbReference type="PANTHER" id="PTHR33495">
    <property type="entry name" value="ANTI-SIGMA FACTOR ANTAGONIST TM_1081-RELATED-RELATED"/>
    <property type="match status" value="1"/>
</dbReference>
<evidence type="ECO:0000256" key="2">
    <source>
        <dbReference type="RuleBase" id="RU003749"/>
    </source>
</evidence>